<feature type="chain" id="PRO_5040112713" evidence="1">
    <location>
        <begin position="22"/>
        <end position="166"/>
    </location>
</feature>
<sequence>MKSPIPVSLIALVAVLPATNADFTLYAEGIGGNGISGNAWGYQVYDGKAECDHIIDWIWRTSSDVSGGKYGVRCKGDGDSCASSGDPAGIKELEMNFNSAEHHWTLYAARDWGLYDLKDNKVGSCEAIKHPGDQFFCGAGAGRAEGQAKLRCKVDATAEDINKHRP</sequence>
<protein>
    <submittedName>
        <fullName evidence="2">Uncharacterized protein</fullName>
    </submittedName>
</protein>
<dbReference type="AlphaFoldDB" id="A0A9P4IVQ7"/>
<feature type="signal peptide" evidence="1">
    <location>
        <begin position="1"/>
        <end position="21"/>
    </location>
</feature>
<organism evidence="2 3">
    <name type="scientific">Myriangium duriaei CBS 260.36</name>
    <dbReference type="NCBI Taxonomy" id="1168546"/>
    <lineage>
        <taxon>Eukaryota</taxon>
        <taxon>Fungi</taxon>
        <taxon>Dikarya</taxon>
        <taxon>Ascomycota</taxon>
        <taxon>Pezizomycotina</taxon>
        <taxon>Dothideomycetes</taxon>
        <taxon>Dothideomycetidae</taxon>
        <taxon>Myriangiales</taxon>
        <taxon>Myriangiaceae</taxon>
        <taxon>Myriangium</taxon>
    </lineage>
</organism>
<proteinExistence type="predicted"/>
<keyword evidence="1" id="KW-0732">Signal</keyword>
<accession>A0A9P4IVQ7</accession>
<dbReference type="OrthoDB" id="3770142at2759"/>
<evidence type="ECO:0000313" key="2">
    <source>
        <dbReference type="EMBL" id="KAF2149361.1"/>
    </source>
</evidence>
<gene>
    <name evidence="2" type="ORF">K461DRAFT_270964</name>
</gene>
<dbReference type="EMBL" id="ML996091">
    <property type="protein sequence ID" value="KAF2149361.1"/>
    <property type="molecule type" value="Genomic_DNA"/>
</dbReference>
<reference evidence="2" key="1">
    <citation type="journal article" date="2020" name="Stud. Mycol.">
        <title>101 Dothideomycetes genomes: a test case for predicting lifestyles and emergence of pathogens.</title>
        <authorList>
            <person name="Haridas S."/>
            <person name="Albert R."/>
            <person name="Binder M."/>
            <person name="Bloem J."/>
            <person name="Labutti K."/>
            <person name="Salamov A."/>
            <person name="Andreopoulos B."/>
            <person name="Baker S."/>
            <person name="Barry K."/>
            <person name="Bills G."/>
            <person name="Bluhm B."/>
            <person name="Cannon C."/>
            <person name="Castanera R."/>
            <person name="Culley D."/>
            <person name="Daum C."/>
            <person name="Ezra D."/>
            <person name="Gonzalez J."/>
            <person name="Henrissat B."/>
            <person name="Kuo A."/>
            <person name="Liang C."/>
            <person name="Lipzen A."/>
            <person name="Lutzoni F."/>
            <person name="Magnuson J."/>
            <person name="Mondo S."/>
            <person name="Nolan M."/>
            <person name="Ohm R."/>
            <person name="Pangilinan J."/>
            <person name="Park H.-J."/>
            <person name="Ramirez L."/>
            <person name="Alfaro M."/>
            <person name="Sun H."/>
            <person name="Tritt A."/>
            <person name="Yoshinaga Y."/>
            <person name="Zwiers L.-H."/>
            <person name="Turgeon B."/>
            <person name="Goodwin S."/>
            <person name="Spatafora J."/>
            <person name="Crous P."/>
            <person name="Grigoriev I."/>
        </authorList>
    </citation>
    <scope>NUCLEOTIDE SEQUENCE</scope>
    <source>
        <strain evidence="2">CBS 260.36</strain>
    </source>
</reference>
<evidence type="ECO:0000256" key="1">
    <source>
        <dbReference type="SAM" id="SignalP"/>
    </source>
</evidence>
<dbReference type="Proteomes" id="UP000799439">
    <property type="component" value="Unassembled WGS sequence"/>
</dbReference>
<comment type="caution">
    <text evidence="2">The sequence shown here is derived from an EMBL/GenBank/DDBJ whole genome shotgun (WGS) entry which is preliminary data.</text>
</comment>
<keyword evidence="3" id="KW-1185">Reference proteome</keyword>
<evidence type="ECO:0000313" key="3">
    <source>
        <dbReference type="Proteomes" id="UP000799439"/>
    </source>
</evidence>
<name>A0A9P4IVQ7_9PEZI</name>